<evidence type="ECO:0000256" key="1">
    <source>
        <dbReference type="ARBA" id="ARBA00004141"/>
    </source>
</evidence>
<feature type="transmembrane region" description="Helical" evidence="9">
    <location>
        <begin position="218"/>
        <end position="238"/>
    </location>
</feature>
<keyword evidence="2" id="KW-0813">Transport</keyword>
<dbReference type="Gene3D" id="1.20.1280.290">
    <property type="match status" value="2"/>
</dbReference>
<dbReference type="Proteomes" id="UP000324585">
    <property type="component" value="Unassembled WGS sequence"/>
</dbReference>
<dbReference type="OMA" id="WAERLFT"/>
<keyword evidence="5 8" id="KW-1133">Transmembrane helix</keyword>
<evidence type="ECO:0000256" key="6">
    <source>
        <dbReference type="ARBA" id="ARBA00023136"/>
    </source>
</evidence>
<keyword evidence="6 8" id="KW-0472">Membrane</keyword>
<accession>A0A5J4Z5E4</accession>
<evidence type="ECO:0000256" key="2">
    <source>
        <dbReference type="ARBA" id="ARBA00022448"/>
    </source>
</evidence>
<keyword evidence="3 8" id="KW-0812">Transmembrane</keyword>
<reference evidence="11" key="1">
    <citation type="journal article" date="2019" name="Nat. Commun.">
        <title>Expansion of phycobilisome linker gene families in mesophilic red algae.</title>
        <authorList>
            <person name="Lee J."/>
            <person name="Kim D."/>
            <person name="Bhattacharya D."/>
            <person name="Yoon H.S."/>
        </authorList>
    </citation>
    <scope>NUCLEOTIDE SEQUENCE [LARGE SCALE GENOMIC DNA]</scope>
    <source>
        <strain evidence="11">CCMP 1328</strain>
    </source>
</reference>
<evidence type="ECO:0000256" key="9">
    <source>
        <dbReference type="SAM" id="Phobius"/>
    </source>
</evidence>
<dbReference type="PIRSF" id="PIRSF023381">
    <property type="entry name" value="MannP-dilichol_defect-1p"/>
    <property type="match status" value="1"/>
</dbReference>
<feature type="transmembrane region" description="Helical" evidence="9">
    <location>
        <begin position="134"/>
        <end position="155"/>
    </location>
</feature>
<dbReference type="SMART" id="SM00679">
    <property type="entry name" value="CTNS"/>
    <property type="match status" value="2"/>
</dbReference>
<gene>
    <name evidence="10" type="ORF">FVE85_6656</name>
</gene>
<dbReference type="GO" id="GO:0016020">
    <property type="term" value="C:membrane"/>
    <property type="evidence" value="ECO:0007669"/>
    <property type="project" value="UniProtKB-SubCell"/>
</dbReference>
<dbReference type="PANTHER" id="PTHR12226">
    <property type="entry name" value="MANNOSE-P-DOLICHOL UTILIZATION DEFECT 1 LEC35 -RELATED"/>
    <property type="match status" value="1"/>
</dbReference>
<evidence type="ECO:0000256" key="3">
    <source>
        <dbReference type="ARBA" id="ARBA00022692"/>
    </source>
</evidence>
<feature type="transmembrane region" description="Helical" evidence="9">
    <location>
        <begin position="110"/>
        <end position="127"/>
    </location>
</feature>
<evidence type="ECO:0000313" key="10">
    <source>
        <dbReference type="EMBL" id="KAA8499071.1"/>
    </source>
</evidence>
<dbReference type="OrthoDB" id="271506at2759"/>
<keyword evidence="4" id="KW-0677">Repeat</keyword>
<keyword evidence="11" id="KW-1185">Reference proteome</keyword>
<organism evidence="10 11">
    <name type="scientific">Porphyridium purpureum</name>
    <name type="common">Red alga</name>
    <name type="synonym">Porphyridium cruentum</name>
    <dbReference type="NCBI Taxonomy" id="35688"/>
    <lineage>
        <taxon>Eukaryota</taxon>
        <taxon>Rhodophyta</taxon>
        <taxon>Bangiophyceae</taxon>
        <taxon>Porphyridiales</taxon>
        <taxon>Porphyridiaceae</taxon>
        <taxon>Porphyridium</taxon>
    </lineage>
</organism>
<evidence type="ECO:0000256" key="4">
    <source>
        <dbReference type="ARBA" id="ARBA00022737"/>
    </source>
</evidence>
<feature type="transmembrane region" description="Helical" evidence="9">
    <location>
        <begin position="31"/>
        <end position="57"/>
    </location>
</feature>
<dbReference type="Pfam" id="PF04193">
    <property type="entry name" value="PQ-loop"/>
    <property type="match status" value="2"/>
</dbReference>
<evidence type="ECO:0000256" key="5">
    <source>
        <dbReference type="ARBA" id="ARBA00022989"/>
    </source>
</evidence>
<comment type="caution">
    <text evidence="10">The sequence shown here is derived from an EMBL/GenBank/DDBJ whole genome shotgun (WGS) entry which is preliminary data.</text>
</comment>
<comment type="similarity">
    <text evidence="7 8">Belongs to the MPDU1 (TC 2.A.43.3) family.</text>
</comment>
<proteinExistence type="inferred from homology"/>
<evidence type="ECO:0000256" key="8">
    <source>
        <dbReference type="PIRNR" id="PIRNR023381"/>
    </source>
</evidence>
<evidence type="ECO:0000313" key="11">
    <source>
        <dbReference type="Proteomes" id="UP000324585"/>
    </source>
</evidence>
<evidence type="ECO:0000256" key="7">
    <source>
        <dbReference type="ARBA" id="ARBA00038475"/>
    </source>
</evidence>
<dbReference type="InterPro" id="IPR016817">
    <property type="entry name" value="MannP-dilichol_defect-1"/>
</dbReference>
<dbReference type="InterPro" id="IPR006603">
    <property type="entry name" value="PQ-loop_rpt"/>
</dbReference>
<name>A0A5J4Z5E4_PORPP</name>
<protein>
    <recommendedName>
        <fullName evidence="8">Mannose-P-dolichol utilization defect 1 protein homolog</fullName>
    </recommendedName>
</protein>
<dbReference type="PANTHER" id="PTHR12226:SF2">
    <property type="entry name" value="MANNOSE-P-DOLICHOL UTILIZATION DEFECT 1 PROTEIN"/>
    <property type="match status" value="1"/>
</dbReference>
<dbReference type="AlphaFoldDB" id="A0A5J4Z5E4"/>
<sequence>MAEDTPLLPLLLHRAMPAVCASDPRMGPGELVSLLFVSSGCFAACLSKALGLGIVLFASIIKLPQIVTIWRSKSGEGVSTTALCVEQFGYIYNLAAHYREDYPLTTYGDFISIAFQNMVLLGLLYTFRNQAAQGGIFVIVFSVSLVWMCSPYFSLEVLRLLTGMNAIVSLFSRVPQIVANYNSKSTGQLSPATCGGLALGSLARVFTTLQEVPSTRILAGYVISAFCNFTIFAQILMYRTLAPAATAAEAEGKKEQ</sequence>
<comment type="subcellular location">
    <subcellularLocation>
        <location evidence="1 8">Membrane</location>
        <topology evidence="1 8">Multi-pass membrane protein</topology>
    </subcellularLocation>
</comment>
<dbReference type="EMBL" id="VRMN01000001">
    <property type="protein sequence ID" value="KAA8499071.1"/>
    <property type="molecule type" value="Genomic_DNA"/>
</dbReference>